<dbReference type="InterPro" id="IPR050425">
    <property type="entry name" value="NAD(P)_dehydrat-like"/>
</dbReference>
<dbReference type="InterPro" id="IPR001509">
    <property type="entry name" value="Epimerase_deHydtase"/>
</dbReference>
<evidence type="ECO:0000313" key="3">
    <source>
        <dbReference type="EMBL" id="KAK1259168.1"/>
    </source>
</evidence>
<protein>
    <submittedName>
        <fullName evidence="3">Cinnamoyl-CoA reductase 1</fullName>
    </submittedName>
</protein>
<dbReference type="EMBL" id="JAUJYN010000012">
    <property type="protein sequence ID" value="KAK1259168.1"/>
    <property type="molecule type" value="Genomic_DNA"/>
</dbReference>
<evidence type="ECO:0000259" key="2">
    <source>
        <dbReference type="Pfam" id="PF01370"/>
    </source>
</evidence>
<dbReference type="FunFam" id="3.40.50.720:FF:000219">
    <property type="entry name" value="Cinnamoyl-CoA reductase 1"/>
    <property type="match status" value="1"/>
</dbReference>
<dbReference type="InterPro" id="IPR036291">
    <property type="entry name" value="NAD(P)-bd_dom_sf"/>
</dbReference>
<dbReference type="PANTHER" id="PTHR10366:SF831">
    <property type="entry name" value="NAD-DEPENDENT EPIMERASE_DEHYDRATASE DOMAIN-CONTAINING PROTEIN"/>
    <property type="match status" value="1"/>
</dbReference>
<dbReference type="GO" id="GO:0016616">
    <property type="term" value="F:oxidoreductase activity, acting on the CH-OH group of donors, NAD or NADP as acceptor"/>
    <property type="evidence" value="ECO:0007669"/>
    <property type="project" value="TreeGrafter"/>
</dbReference>
<name>A0AAV9A4R6_ACOGR</name>
<keyword evidence="1" id="KW-0560">Oxidoreductase</keyword>
<organism evidence="3 4">
    <name type="scientific">Acorus gramineus</name>
    <name type="common">Dwarf sweet flag</name>
    <dbReference type="NCBI Taxonomy" id="55184"/>
    <lineage>
        <taxon>Eukaryota</taxon>
        <taxon>Viridiplantae</taxon>
        <taxon>Streptophyta</taxon>
        <taxon>Embryophyta</taxon>
        <taxon>Tracheophyta</taxon>
        <taxon>Spermatophyta</taxon>
        <taxon>Magnoliopsida</taxon>
        <taxon>Liliopsida</taxon>
        <taxon>Acoraceae</taxon>
        <taxon>Acorus</taxon>
    </lineage>
</organism>
<evidence type="ECO:0000256" key="1">
    <source>
        <dbReference type="ARBA" id="ARBA00023002"/>
    </source>
</evidence>
<dbReference type="AlphaFoldDB" id="A0AAV9A4R6"/>
<evidence type="ECO:0000313" key="4">
    <source>
        <dbReference type="Proteomes" id="UP001179952"/>
    </source>
</evidence>
<comment type="caution">
    <text evidence="3">The sequence shown here is derived from an EMBL/GenBank/DDBJ whole genome shotgun (WGS) entry which is preliminary data.</text>
</comment>
<accession>A0AAV9A4R6</accession>
<reference evidence="3" key="1">
    <citation type="journal article" date="2023" name="Nat. Commun.">
        <title>Diploid and tetraploid genomes of Acorus and the evolution of monocots.</title>
        <authorList>
            <person name="Ma L."/>
            <person name="Liu K.W."/>
            <person name="Li Z."/>
            <person name="Hsiao Y.Y."/>
            <person name="Qi Y."/>
            <person name="Fu T."/>
            <person name="Tang G.D."/>
            <person name="Zhang D."/>
            <person name="Sun W.H."/>
            <person name="Liu D.K."/>
            <person name="Li Y."/>
            <person name="Chen G.Z."/>
            <person name="Liu X.D."/>
            <person name="Liao X.Y."/>
            <person name="Jiang Y.T."/>
            <person name="Yu X."/>
            <person name="Hao Y."/>
            <person name="Huang J."/>
            <person name="Zhao X.W."/>
            <person name="Ke S."/>
            <person name="Chen Y.Y."/>
            <person name="Wu W.L."/>
            <person name="Hsu J.L."/>
            <person name="Lin Y.F."/>
            <person name="Huang M.D."/>
            <person name="Li C.Y."/>
            <person name="Huang L."/>
            <person name="Wang Z.W."/>
            <person name="Zhao X."/>
            <person name="Zhong W.Y."/>
            <person name="Peng D.H."/>
            <person name="Ahmad S."/>
            <person name="Lan S."/>
            <person name="Zhang J.S."/>
            <person name="Tsai W.C."/>
            <person name="Van de Peer Y."/>
            <person name="Liu Z.J."/>
        </authorList>
    </citation>
    <scope>NUCLEOTIDE SEQUENCE</scope>
    <source>
        <strain evidence="3">SCP</strain>
    </source>
</reference>
<dbReference type="Gene3D" id="3.40.50.720">
    <property type="entry name" value="NAD(P)-binding Rossmann-like Domain"/>
    <property type="match status" value="1"/>
</dbReference>
<dbReference type="PANTHER" id="PTHR10366">
    <property type="entry name" value="NAD DEPENDENT EPIMERASE/DEHYDRATASE"/>
    <property type="match status" value="1"/>
</dbReference>
<dbReference type="SUPFAM" id="SSF51735">
    <property type="entry name" value="NAD(P)-binding Rossmann-fold domains"/>
    <property type="match status" value="1"/>
</dbReference>
<sequence>MAVETVCVIGSASFLASWLVKLLLSKGYKVHGTVRNPDDEKNSHLKKLEGASENLKLFKADVLDYRSLAAAVKGCVGVFHAASPVPIDASPLSEKEMFESTVMGTLNVLKACSEAGVKRVVYVSSMASVLYNPTWPSDKVVDEDCWSDADYCRDLQNWYSVSKTIAEVEAVKLAEKNGLDVVVLNPVVVIGPMLQSNVNTSSLFIISFLKEGFEVMENQVLWYVDVRDVAEALLLLYTKPEAKGRYICSSHAIKSGDFKEKLKAMYPHYNYPKKFIDVEQHEAKISSEKLKSLGWTYRSLEESLVDSVEFYEGADLLKKD</sequence>
<dbReference type="Pfam" id="PF01370">
    <property type="entry name" value="Epimerase"/>
    <property type="match status" value="1"/>
</dbReference>
<keyword evidence="4" id="KW-1185">Reference proteome</keyword>
<proteinExistence type="predicted"/>
<gene>
    <name evidence="3" type="ORF">QJS04_geneDACA001449</name>
</gene>
<reference evidence="3" key="2">
    <citation type="submission" date="2023-06" db="EMBL/GenBank/DDBJ databases">
        <authorList>
            <person name="Ma L."/>
            <person name="Liu K.-W."/>
            <person name="Li Z."/>
            <person name="Hsiao Y.-Y."/>
            <person name="Qi Y."/>
            <person name="Fu T."/>
            <person name="Tang G."/>
            <person name="Zhang D."/>
            <person name="Sun W.-H."/>
            <person name="Liu D.-K."/>
            <person name="Li Y."/>
            <person name="Chen G.-Z."/>
            <person name="Liu X.-D."/>
            <person name="Liao X.-Y."/>
            <person name="Jiang Y.-T."/>
            <person name="Yu X."/>
            <person name="Hao Y."/>
            <person name="Huang J."/>
            <person name="Zhao X.-W."/>
            <person name="Ke S."/>
            <person name="Chen Y.-Y."/>
            <person name="Wu W.-L."/>
            <person name="Hsu J.-L."/>
            <person name="Lin Y.-F."/>
            <person name="Huang M.-D."/>
            <person name="Li C.-Y."/>
            <person name="Huang L."/>
            <person name="Wang Z.-W."/>
            <person name="Zhao X."/>
            <person name="Zhong W.-Y."/>
            <person name="Peng D.-H."/>
            <person name="Ahmad S."/>
            <person name="Lan S."/>
            <person name="Zhang J.-S."/>
            <person name="Tsai W.-C."/>
            <person name="Van De Peer Y."/>
            <person name="Liu Z.-J."/>
        </authorList>
    </citation>
    <scope>NUCLEOTIDE SEQUENCE</scope>
    <source>
        <strain evidence="3">SCP</strain>
        <tissue evidence="3">Leaves</tissue>
    </source>
</reference>
<dbReference type="Proteomes" id="UP001179952">
    <property type="component" value="Unassembled WGS sequence"/>
</dbReference>
<dbReference type="CDD" id="cd08958">
    <property type="entry name" value="FR_SDR_e"/>
    <property type="match status" value="1"/>
</dbReference>
<feature type="domain" description="NAD-dependent epimerase/dehydratase" evidence="2">
    <location>
        <begin position="6"/>
        <end position="243"/>
    </location>
</feature>